<protein>
    <recommendedName>
        <fullName evidence="5">3-methylitaconate isomerase</fullName>
    </recommendedName>
</protein>
<dbReference type="RefSeq" id="WP_136724135.1">
    <property type="nucleotide sequence ID" value="NZ_SUMC01000011.1"/>
</dbReference>
<keyword evidence="2" id="KW-0413">Isomerase</keyword>
<dbReference type="AlphaFoldDB" id="A0A4U0SNP7"/>
<dbReference type="Proteomes" id="UP000305778">
    <property type="component" value="Unassembled WGS sequence"/>
</dbReference>
<name>A0A4U0SNP7_9ACTN</name>
<comment type="similarity">
    <text evidence="1">Belongs to the PrpF family.</text>
</comment>
<evidence type="ECO:0000313" key="4">
    <source>
        <dbReference type="Proteomes" id="UP000305778"/>
    </source>
</evidence>
<dbReference type="Pfam" id="PF04303">
    <property type="entry name" value="PrpF"/>
    <property type="match status" value="1"/>
</dbReference>
<comment type="caution">
    <text evidence="3">The sequence shown here is derived from an EMBL/GenBank/DDBJ whole genome shotgun (WGS) entry which is preliminary data.</text>
</comment>
<accession>A0A4U0SNP7</accession>
<gene>
    <name evidence="3" type="ORF">FCI23_14460</name>
</gene>
<dbReference type="InterPro" id="IPR007400">
    <property type="entry name" value="PrpF-like"/>
</dbReference>
<reference evidence="3 4" key="1">
    <citation type="submission" date="2019-04" db="EMBL/GenBank/DDBJ databases">
        <title>Streptomyces oryziradicis sp. nov., a novel actinomycete isolated from rhizosphere soil of rice (Oryza sativa L.).</title>
        <authorList>
            <person name="Li C."/>
        </authorList>
    </citation>
    <scope>NUCLEOTIDE SEQUENCE [LARGE SCALE GENOMIC DNA]</scope>
    <source>
        <strain evidence="3 4">NEAU-C40</strain>
    </source>
</reference>
<proteinExistence type="inferred from homology"/>
<organism evidence="3 4">
    <name type="scientific">Actinacidiphila oryziradicis</name>
    <dbReference type="NCBI Taxonomy" id="2571141"/>
    <lineage>
        <taxon>Bacteria</taxon>
        <taxon>Bacillati</taxon>
        <taxon>Actinomycetota</taxon>
        <taxon>Actinomycetes</taxon>
        <taxon>Kitasatosporales</taxon>
        <taxon>Streptomycetaceae</taxon>
        <taxon>Actinacidiphila</taxon>
    </lineage>
</organism>
<dbReference type="OrthoDB" id="3598211at2"/>
<keyword evidence="4" id="KW-1185">Reference proteome</keyword>
<dbReference type="PANTHER" id="PTHR43709">
    <property type="entry name" value="ACONITATE ISOMERASE-RELATED"/>
    <property type="match status" value="1"/>
</dbReference>
<dbReference type="GO" id="GO:0016853">
    <property type="term" value="F:isomerase activity"/>
    <property type="evidence" value="ECO:0007669"/>
    <property type="project" value="UniProtKB-KW"/>
</dbReference>
<evidence type="ECO:0000313" key="3">
    <source>
        <dbReference type="EMBL" id="TKA10828.1"/>
    </source>
</evidence>
<dbReference type="PANTHER" id="PTHR43709:SF2">
    <property type="entry name" value="DUF453 DOMAIN PROTEIN (AFU_ORTHOLOGUE AFUA_6G00360)"/>
    <property type="match status" value="1"/>
</dbReference>
<evidence type="ECO:0000256" key="1">
    <source>
        <dbReference type="ARBA" id="ARBA00007673"/>
    </source>
</evidence>
<sequence length="349" mass="36365">MTPVIAYLSRAVGAPGPTLVMDRAALPAGEEALLAALADIRRRLPEVSGAEVLKLALIGPARHPLYDLDYRFVQAMPGAPDRFDLRGNCGHSILAAITAAERMGLLPRLAPGQRVRVNALNNGDRVVCEVDQAGRRGSVFTAHFLAEPGTRLGSLLMTGKPVSEGAAAVASSYVRMGNPYIFVDAADLGVRHQDGLFRDDRKLFAALTRLREDAAVRLGWAPEGAFPKIAAVASFRPGRLAVRALTVPGWHPGLALTGVVCLAAATAIGGTVPNRLLGPDRAAAGRIAVDTPGGPVTAACATTGDSTDDELMWISVGEKESNPVGPVNLGPLTVTPMPEEAAPCLSLSA</sequence>
<evidence type="ECO:0008006" key="5">
    <source>
        <dbReference type="Google" id="ProtNLM"/>
    </source>
</evidence>
<dbReference type="SUPFAM" id="SSF54506">
    <property type="entry name" value="Diaminopimelate epimerase-like"/>
    <property type="match status" value="2"/>
</dbReference>
<dbReference type="EMBL" id="SUMC01000011">
    <property type="protein sequence ID" value="TKA10828.1"/>
    <property type="molecule type" value="Genomic_DNA"/>
</dbReference>
<dbReference type="Gene3D" id="3.10.310.10">
    <property type="entry name" value="Diaminopimelate Epimerase, Chain A, domain 1"/>
    <property type="match status" value="1"/>
</dbReference>
<evidence type="ECO:0000256" key="2">
    <source>
        <dbReference type="ARBA" id="ARBA00023235"/>
    </source>
</evidence>